<dbReference type="AlphaFoldDB" id="A0AAD9NP57"/>
<comment type="subcellular location">
    <subcellularLocation>
        <location evidence="1">Nucleus</location>
    </subcellularLocation>
</comment>
<dbReference type="GO" id="GO:0008270">
    <property type="term" value="F:zinc ion binding"/>
    <property type="evidence" value="ECO:0007669"/>
    <property type="project" value="UniProtKB-KW"/>
</dbReference>
<dbReference type="PANTHER" id="PTHR24394">
    <property type="entry name" value="ZINC FINGER PROTEIN"/>
    <property type="match status" value="1"/>
</dbReference>
<dbReference type="PROSITE" id="PS50157">
    <property type="entry name" value="ZINC_FINGER_C2H2_2"/>
    <property type="match status" value="4"/>
</dbReference>
<dbReference type="SUPFAM" id="SSF57667">
    <property type="entry name" value="beta-beta-alpha zinc fingers"/>
    <property type="match status" value="2"/>
</dbReference>
<keyword evidence="10" id="KW-1185">Reference proteome</keyword>
<name>A0AAD9NP57_RIDPI</name>
<dbReference type="SMART" id="SM00355">
    <property type="entry name" value="ZnF_C2H2"/>
    <property type="match status" value="5"/>
</dbReference>
<feature type="domain" description="C2H2-type" evidence="8">
    <location>
        <begin position="284"/>
        <end position="311"/>
    </location>
</feature>
<sequence length="415" mass="47204">MASCSELYDGGGEVKNEVEYEPLQTPPTLLPETPLVDVYAGVIDSTSSEADIGIAATETVYLSTSAYPMSDPGNDHHEIADNLDTPECSLTQIFVVHQPLEAYEDQHSTEHGSNIIEQDHTQDNGTDYAPENIQRVTELEDADRIVLVMQGDCELLTVDGPFTTTSIDTQCMGETVTTDARTSDNEDMTTSLVNSGGNITSKPTKLCLQVVREDGSVHSMNVIPVTFRGGRKTSPSSFERKTVVYDEKAAREDRLFKCDLCDKTFNRPGNYKRHRMIHIENQRYKCEVCSRRFLQRCDLKRHMKRAFGEKEPFRCEICNKGYIRRSDLVVHMRFHNKERLFKCDSCDKMFHQSGDLRRHVRLVHAKSKVLLCRHCPNRYTTETTFLRHMQTTHRDIILKSLDDESPLVDPVASIM</sequence>
<keyword evidence="2" id="KW-0479">Metal-binding</keyword>
<comment type="caution">
    <text evidence="9">The sequence shown here is derived from an EMBL/GenBank/DDBJ whole genome shotgun (WGS) entry which is preliminary data.</text>
</comment>
<dbReference type="Pfam" id="PF00096">
    <property type="entry name" value="zf-C2H2"/>
    <property type="match status" value="3"/>
</dbReference>
<feature type="domain" description="C2H2-type" evidence="8">
    <location>
        <begin position="313"/>
        <end position="340"/>
    </location>
</feature>
<keyword evidence="5" id="KW-0862">Zinc</keyword>
<evidence type="ECO:0000259" key="8">
    <source>
        <dbReference type="PROSITE" id="PS50157"/>
    </source>
</evidence>
<dbReference type="PANTHER" id="PTHR24394:SF29">
    <property type="entry name" value="MYONEURIN"/>
    <property type="match status" value="1"/>
</dbReference>
<keyword evidence="4 7" id="KW-0863">Zinc-finger</keyword>
<feature type="domain" description="C2H2-type" evidence="8">
    <location>
        <begin position="256"/>
        <end position="283"/>
    </location>
</feature>
<evidence type="ECO:0000256" key="2">
    <source>
        <dbReference type="ARBA" id="ARBA00022723"/>
    </source>
</evidence>
<keyword evidence="3" id="KW-0677">Repeat</keyword>
<evidence type="ECO:0000256" key="7">
    <source>
        <dbReference type="PROSITE-ProRule" id="PRU00042"/>
    </source>
</evidence>
<dbReference type="PROSITE" id="PS00028">
    <property type="entry name" value="ZINC_FINGER_C2H2_1"/>
    <property type="match status" value="4"/>
</dbReference>
<evidence type="ECO:0000256" key="5">
    <source>
        <dbReference type="ARBA" id="ARBA00022833"/>
    </source>
</evidence>
<feature type="domain" description="C2H2-type" evidence="8">
    <location>
        <begin position="341"/>
        <end position="369"/>
    </location>
</feature>
<dbReference type="Gene3D" id="3.30.160.60">
    <property type="entry name" value="Classic Zinc Finger"/>
    <property type="match status" value="4"/>
</dbReference>
<organism evidence="9 10">
    <name type="scientific">Ridgeia piscesae</name>
    <name type="common">Tubeworm</name>
    <dbReference type="NCBI Taxonomy" id="27915"/>
    <lineage>
        <taxon>Eukaryota</taxon>
        <taxon>Metazoa</taxon>
        <taxon>Spiralia</taxon>
        <taxon>Lophotrochozoa</taxon>
        <taxon>Annelida</taxon>
        <taxon>Polychaeta</taxon>
        <taxon>Sedentaria</taxon>
        <taxon>Canalipalpata</taxon>
        <taxon>Sabellida</taxon>
        <taxon>Siboglinidae</taxon>
        <taxon>Ridgeia</taxon>
    </lineage>
</organism>
<evidence type="ECO:0000256" key="4">
    <source>
        <dbReference type="ARBA" id="ARBA00022771"/>
    </source>
</evidence>
<gene>
    <name evidence="9" type="ORF">NP493_612g02032</name>
</gene>
<dbReference type="InterPro" id="IPR013087">
    <property type="entry name" value="Znf_C2H2_type"/>
</dbReference>
<dbReference type="InterPro" id="IPR036236">
    <property type="entry name" value="Znf_C2H2_sf"/>
</dbReference>
<dbReference type="GO" id="GO:0005634">
    <property type="term" value="C:nucleus"/>
    <property type="evidence" value="ECO:0007669"/>
    <property type="project" value="UniProtKB-SubCell"/>
</dbReference>
<dbReference type="FunFam" id="3.30.160.60:FF:000065">
    <property type="entry name" value="B-cell CLL/lymphoma 6, member B"/>
    <property type="match status" value="1"/>
</dbReference>
<evidence type="ECO:0000313" key="9">
    <source>
        <dbReference type="EMBL" id="KAK2177235.1"/>
    </source>
</evidence>
<dbReference type="GO" id="GO:0000981">
    <property type="term" value="F:DNA-binding transcription factor activity, RNA polymerase II-specific"/>
    <property type="evidence" value="ECO:0007669"/>
    <property type="project" value="TreeGrafter"/>
</dbReference>
<protein>
    <recommendedName>
        <fullName evidence="8">C2H2-type domain-containing protein</fullName>
    </recommendedName>
</protein>
<dbReference type="FunFam" id="3.30.160.60:FF:000446">
    <property type="entry name" value="Zinc finger protein"/>
    <property type="match status" value="3"/>
</dbReference>
<evidence type="ECO:0000256" key="3">
    <source>
        <dbReference type="ARBA" id="ARBA00022737"/>
    </source>
</evidence>
<evidence type="ECO:0000256" key="6">
    <source>
        <dbReference type="ARBA" id="ARBA00023242"/>
    </source>
</evidence>
<evidence type="ECO:0000256" key="1">
    <source>
        <dbReference type="ARBA" id="ARBA00004123"/>
    </source>
</evidence>
<reference evidence="9" key="1">
    <citation type="journal article" date="2023" name="Mol. Biol. Evol.">
        <title>Third-Generation Sequencing Reveals the Adaptive Role of the Epigenome in Three Deep-Sea Polychaetes.</title>
        <authorList>
            <person name="Perez M."/>
            <person name="Aroh O."/>
            <person name="Sun Y."/>
            <person name="Lan Y."/>
            <person name="Juniper S.K."/>
            <person name="Young C.R."/>
            <person name="Angers B."/>
            <person name="Qian P.Y."/>
        </authorList>
    </citation>
    <scope>NUCLEOTIDE SEQUENCE</scope>
    <source>
        <strain evidence="9">R07B-5</strain>
    </source>
</reference>
<dbReference type="EMBL" id="JAODUO010000612">
    <property type="protein sequence ID" value="KAK2177235.1"/>
    <property type="molecule type" value="Genomic_DNA"/>
</dbReference>
<proteinExistence type="predicted"/>
<keyword evidence="6" id="KW-0539">Nucleus</keyword>
<accession>A0AAD9NP57</accession>
<dbReference type="Proteomes" id="UP001209878">
    <property type="component" value="Unassembled WGS sequence"/>
</dbReference>
<evidence type="ECO:0000313" key="10">
    <source>
        <dbReference type="Proteomes" id="UP001209878"/>
    </source>
</evidence>